<evidence type="ECO:0000256" key="1">
    <source>
        <dbReference type="SAM" id="MobiDB-lite"/>
    </source>
</evidence>
<proteinExistence type="predicted"/>
<comment type="caution">
    <text evidence="2">The sequence shown here is derived from an EMBL/GenBank/DDBJ whole genome shotgun (WGS) entry which is preliminary data.</text>
</comment>
<feature type="compositionally biased region" description="Polar residues" evidence="1">
    <location>
        <begin position="326"/>
        <end position="337"/>
    </location>
</feature>
<dbReference type="EMBL" id="AHKC01001686">
    <property type="protein sequence ID" value="EKF39082.1"/>
    <property type="molecule type" value="Genomic_DNA"/>
</dbReference>
<name>K2PDV0_TRYCR</name>
<dbReference type="AlphaFoldDB" id="K2PDV0"/>
<sequence length="422" mass="45774">MSLREGQRSTGERTEGVREEAAATQGLEGFLLATSMSLRGPSLSVPNADGVPRLTDVALYLCGKAMVSLWPLLVASDPEAAEKFAMWYFHRVAFMHERMAGNGNEAENVDVAADTRNGGETNFSLAFNALCRGPAENESHNWQQQQQRERSSSLPTVFGFAEQSSSATRLLSPDASSALVEGNAGVGGDSNAAFTCFEELLDLCRGVAGRDIREDFLRCVIALITGDVSYPTRAPLSLWGGRSVEERAAVILSALSSMLTLKNEFTAEHVARSLTRSFAVWMDVSWSSASFGWQTHVARVVGQWLVDFESLLTSVVSSGAMPPLSQPTRLPQKQNLSAHGPSSGALHSALEGKQKLNIASMYMALQRICEGSLPNDRGLMEMLIQSGCGVRFADQNVLEYMMGDSAAGAERRTRNFHITSFF</sequence>
<feature type="region of interest" description="Disordered" evidence="1">
    <location>
        <begin position="1"/>
        <end position="21"/>
    </location>
</feature>
<gene>
    <name evidence="2" type="ORF">MOQ_000699</name>
</gene>
<feature type="region of interest" description="Disordered" evidence="1">
    <location>
        <begin position="323"/>
        <end position="346"/>
    </location>
</feature>
<dbReference type="Proteomes" id="UP000007350">
    <property type="component" value="Unassembled WGS sequence"/>
</dbReference>
<reference evidence="2 3" key="1">
    <citation type="journal article" date="2012" name="BMC Genomics">
        <title>Comparative genomic analysis of human infective Trypanosoma cruzi lineages with the bat-restricted subspecies T. cruzi marinkellei.</title>
        <authorList>
            <person name="Franzen O."/>
            <person name="Talavera-Lopez C."/>
            <person name="Ochaya S."/>
            <person name="Butler C.E."/>
            <person name="Messenger L.A."/>
            <person name="Lewis M.D."/>
            <person name="Llewellyn M.S."/>
            <person name="Marinkelle C.J."/>
            <person name="Tyler K.M."/>
            <person name="Miles M.A."/>
            <person name="Andersson B."/>
        </authorList>
    </citation>
    <scope>NUCLEOTIDE SEQUENCE [LARGE SCALE GENOMIC DNA]</scope>
    <source>
        <strain evidence="2 3">B7</strain>
    </source>
</reference>
<keyword evidence="3" id="KW-1185">Reference proteome</keyword>
<dbReference type="OrthoDB" id="241497at2759"/>
<organism evidence="2 3">
    <name type="scientific">Trypanosoma cruzi marinkellei</name>
    <dbReference type="NCBI Taxonomy" id="85056"/>
    <lineage>
        <taxon>Eukaryota</taxon>
        <taxon>Discoba</taxon>
        <taxon>Euglenozoa</taxon>
        <taxon>Kinetoplastea</taxon>
        <taxon>Metakinetoplastina</taxon>
        <taxon>Trypanosomatida</taxon>
        <taxon>Trypanosomatidae</taxon>
        <taxon>Trypanosoma</taxon>
        <taxon>Schizotrypanum</taxon>
    </lineage>
</organism>
<accession>K2PDV0</accession>
<evidence type="ECO:0000313" key="2">
    <source>
        <dbReference type="EMBL" id="EKF39082.1"/>
    </source>
</evidence>
<protein>
    <submittedName>
        <fullName evidence="2">Uncharacterized protein</fullName>
    </submittedName>
</protein>
<evidence type="ECO:0000313" key="3">
    <source>
        <dbReference type="Proteomes" id="UP000007350"/>
    </source>
</evidence>